<sequence>MTIAVLEDHVPLLLQYSWSGGNLRCSAQLVSIYLYGRLRGNHSWKADRFRRRPEDMDYLDKVRKIPLAPASYGSAAGIKGNLSLE</sequence>
<name>A0A165N318_9APHY</name>
<evidence type="ECO:0000313" key="1">
    <source>
        <dbReference type="EMBL" id="KZT66448.1"/>
    </source>
</evidence>
<dbReference type="AlphaFoldDB" id="A0A165N318"/>
<dbReference type="EMBL" id="KV429089">
    <property type="protein sequence ID" value="KZT66448.1"/>
    <property type="molecule type" value="Genomic_DNA"/>
</dbReference>
<organism evidence="1 2">
    <name type="scientific">Daedalea quercina L-15889</name>
    <dbReference type="NCBI Taxonomy" id="1314783"/>
    <lineage>
        <taxon>Eukaryota</taxon>
        <taxon>Fungi</taxon>
        <taxon>Dikarya</taxon>
        <taxon>Basidiomycota</taxon>
        <taxon>Agaricomycotina</taxon>
        <taxon>Agaricomycetes</taxon>
        <taxon>Polyporales</taxon>
        <taxon>Fomitopsis</taxon>
    </lineage>
</organism>
<protein>
    <submittedName>
        <fullName evidence="1">Uncharacterized protein</fullName>
    </submittedName>
</protein>
<keyword evidence="2" id="KW-1185">Reference proteome</keyword>
<reference evidence="1 2" key="1">
    <citation type="journal article" date="2016" name="Mol. Biol. Evol.">
        <title>Comparative Genomics of Early-Diverging Mushroom-Forming Fungi Provides Insights into the Origins of Lignocellulose Decay Capabilities.</title>
        <authorList>
            <person name="Nagy L.G."/>
            <person name="Riley R."/>
            <person name="Tritt A."/>
            <person name="Adam C."/>
            <person name="Daum C."/>
            <person name="Floudas D."/>
            <person name="Sun H."/>
            <person name="Yadav J.S."/>
            <person name="Pangilinan J."/>
            <person name="Larsson K.H."/>
            <person name="Matsuura K."/>
            <person name="Barry K."/>
            <person name="Labutti K."/>
            <person name="Kuo R."/>
            <person name="Ohm R.A."/>
            <person name="Bhattacharya S.S."/>
            <person name="Shirouzu T."/>
            <person name="Yoshinaga Y."/>
            <person name="Martin F.M."/>
            <person name="Grigoriev I.V."/>
            <person name="Hibbett D.S."/>
        </authorList>
    </citation>
    <scope>NUCLEOTIDE SEQUENCE [LARGE SCALE GENOMIC DNA]</scope>
    <source>
        <strain evidence="1 2">L-15889</strain>
    </source>
</reference>
<evidence type="ECO:0000313" key="2">
    <source>
        <dbReference type="Proteomes" id="UP000076727"/>
    </source>
</evidence>
<dbReference type="Proteomes" id="UP000076727">
    <property type="component" value="Unassembled WGS sequence"/>
</dbReference>
<gene>
    <name evidence="1" type="ORF">DAEQUDRAFT_455179</name>
</gene>
<accession>A0A165N318</accession>
<proteinExistence type="predicted"/>